<gene>
    <name evidence="8" type="ORF">B7R21_19535</name>
</gene>
<dbReference type="GO" id="GO:0003677">
    <property type="term" value="F:DNA binding"/>
    <property type="evidence" value="ECO:0007669"/>
    <property type="project" value="UniProtKB-KW"/>
</dbReference>
<dbReference type="PANTHER" id="PTHR30461:SF2">
    <property type="entry name" value="SERINE RECOMBINASE PINE-RELATED"/>
    <property type="match status" value="1"/>
</dbReference>
<feature type="active site" description="O-(5'-phospho-DNA)-serine intermediate" evidence="5 6">
    <location>
        <position position="11"/>
    </location>
</feature>
<feature type="domain" description="Resolvase/invertase-type recombinase catalytic" evidence="7">
    <location>
        <begin position="3"/>
        <end position="136"/>
    </location>
</feature>
<dbReference type="PROSITE" id="PS00398">
    <property type="entry name" value="RECOMBINASES_2"/>
    <property type="match status" value="1"/>
</dbReference>
<keyword evidence="2" id="KW-0229">DNA integration</keyword>
<dbReference type="InterPro" id="IPR006118">
    <property type="entry name" value="Recombinase_CS"/>
</dbReference>
<dbReference type="CDD" id="cd03768">
    <property type="entry name" value="SR_ResInv"/>
    <property type="match status" value="1"/>
</dbReference>
<dbReference type="Pfam" id="PF00239">
    <property type="entry name" value="Resolvase"/>
    <property type="match status" value="1"/>
</dbReference>
<dbReference type="AlphaFoldDB" id="A0A3E0V9U8"/>
<dbReference type="EMBL" id="NBXA01000093">
    <property type="protein sequence ID" value="RFA06576.1"/>
    <property type="molecule type" value="Genomic_DNA"/>
</dbReference>
<dbReference type="InterPro" id="IPR009057">
    <property type="entry name" value="Homeodomain-like_sf"/>
</dbReference>
<evidence type="ECO:0000313" key="9">
    <source>
        <dbReference type="Proteomes" id="UP000256709"/>
    </source>
</evidence>
<name>A0A3E0V9U8_9MICO</name>
<evidence type="ECO:0000256" key="3">
    <source>
        <dbReference type="ARBA" id="ARBA00023125"/>
    </source>
</evidence>
<keyword evidence="3" id="KW-0238">DNA-binding</keyword>
<evidence type="ECO:0000256" key="1">
    <source>
        <dbReference type="ARBA" id="ARBA00009913"/>
    </source>
</evidence>
<organism evidence="8 9">
    <name type="scientific">Subtercola boreus</name>
    <dbReference type="NCBI Taxonomy" id="120213"/>
    <lineage>
        <taxon>Bacteria</taxon>
        <taxon>Bacillati</taxon>
        <taxon>Actinomycetota</taxon>
        <taxon>Actinomycetes</taxon>
        <taxon>Micrococcales</taxon>
        <taxon>Microbacteriaceae</taxon>
        <taxon>Subtercola</taxon>
    </lineage>
</organism>
<dbReference type="PANTHER" id="PTHR30461">
    <property type="entry name" value="DNA-INVERTASE FROM LAMBDOID PROPHAGE"/>
    <property type="match status" value="1"/>
</dbReference>
<evidence type="ECO:0000256" key="4">
    <source>
        <dbReference type="ARBA" id="ARBA00023172"/>
    </source>
</evidence>
<sequence>MGHLLGYARVSTSDQDAALQVDALNAAGCYRVFVDTMSGSLQHRPELDKLLDQIRPGDTLVVWRLDRLGRSIRHLIDQLHTLAKRDIGFRSLQETIDTTSSGGRLIFHVFAALAEFERDLIKERTNAGLTAARARGRTGGRPSRLSADQVKTARRLYEQQEMTVAQIGDVLGVSRTTIYRTLNQHPTPAAPRRPRPAV</sequence>
<comment type="similarity">
    <text evidence="1">Belongs to the site-specific recombinase resolvase family.</text>
</comment>
<dbReference type="InterPro" id="IPR006120">
    <property type="entry name" value="Resolvase_HTH_dom"/>
</dbReference>
<dbReference type="Proteomes" id="UP000256709">
    <property type="component" value="Unassembled WGS sequence"/>
</dbReference>
<dbReference type="SMART" id="SM00857">
    <property type="entry name" value="Resolvase"/>
    <property type="match status" value="1"/>
</dbReference>
<dbReference type="RefSeq" id="WP_116284930.1">
    <property type="nucleotide sequence ID" value="NZ_NBXA01000093.1"/>
</dbReference>
<dbReference type="GO" id="GO:0000150">
    <property type="term" value="F:DNA strand exchange activity"/>
    <property type="evidence" value="ECO:0007669"/>
    <property type="project" value="InterPro"/>
</dbReference>
<proteinExistence type="inferred from homology"/>
<dbReference type="FunFam" id="3.40.50.1390:FF:000001">
    <property type="entry name" value="DNA recombinase"/>
    <property type="match status" value="1"/>
</dbReference>
<dbReference type="GO" id="GO:0015074">
    <property type="term" value="P:DNA integration"/>
    <property type="evidence" value="ECO:0007669"/>
    <property type="project" value="UniProtKB-KW"/>
</dbReference>
<dbReference type="OrthoDB" id="128993at2"/>
<evidence type="ECO:0000259" key="7">
    <source>
        <dbReference type="PROSITE" id="PS51736"/>
    </source>
</evidence>
<protein>
    <submittedName>
        <fullName evidence="8">DNA invertase</fullName>
    </submittedName>
</protein>
<dbReference type="InterPro" id="IPR006119">
    <property type="entry name" value="Resolv_N"/>
</dbReference>
<dbReference type="Gene3D" id="1.10.10.60">
    <property type="entry name" value="Homeodomain-like"/>
    <property type="match status" value="1"/>
</dbReference>
<dbReference type="CDD" id="cd00569">
    <property type="entry name" value="HTH_Hin_like"/>
    <property type="match status" value="1"/>
</dbReference>
<comment type="caution">
    <text evidence="8">The sequence shown here is derived from an EMBL/GenBank/DDBJ whole genome shotgun (WGS) entry which is preliminary data.</text>
</comment>
<evidence type="ECO:0000256" key="2">
    <source>
        <dbReference type="ARBA" id="ARBA00022908"/>
    </source>
</evidence>
<evidence type="ECO:0000313" key="8">
    <source>
        <dbReference type="EMBL" id="RFA06576.1"/>
    </source>
</evidence>
<dbReference type="PROSITE" id="PS51736">
    <property type="entry name" value="RECOMBINASES_3"/>
    <property type="match status" value="1"/>
</dbReference>
<reference evidence="8 9" key="1">
    <citation type="submission" date="2017-04" db="EMBL/GenBank/DDBJ databases">
        <title>Comparative genome analysis of Subtercola boreus.</title>
        <authorList>
            <person name="Cho Y.-J."/>
            <person name="Cho A."/>
            <person name="Kim O.-S."/>
            <person name="Lee J.-I."/>
        </authorList>
    </citation>
    <scope>NUCLEOTIDE SEQUENCE [LARGE SCALE GENOMIC DNA]</scope>
    <source>
        <strain evidence="8 9">P27444</strain>
    </source>
</reference>
<dbReference type="InterPro" id="IPR036162">
    <property type="entry name" value="Resolvase-like_N_sf"/>
</dbReference>
<dbReference type="PROSITE" id="PS00397">
    <property type="entry name" value="RECOMBINASES_1"/>
    <property type="match status" value="1"/>
</dbReference>
<dbReference type="Gene3D" id="3.40.50.1390">
    <property type="entry name" value="Resolvase, N-terminal catalytic domain"/>
    <property type="match status" value="1"/>
</dbReference>
<evidence type="ECO:0000256" key="5">
    <source>
        <dbReference type="PIRSR" id="PIRSR606118-50"/>
    </source>
</evidence>
<dbReference type="SUPFAM" id="SSF46689">
    <property type="entry name" value="Homeodomain-like"/>
    <property type="match status" value="1"/>
</dbReference>
<accession>A0A3E0V9U8</accession>
<dbReference type="InterPro" id="IPR050639">
    <property type="entry name" value="SSR_resolvase"/>
</dbReference>
<dbReference type="Pfam" id="PF02796">
    <property type="entry name" value="HTH_7"/>
    <property type="match status" value="1"/>
</dbReference>
<dbReference type="SUPFAM" id="SSF53041">
    <property type="entry name" value="Resolvase-like"/>
    <property type="match status" value="1"/>
</dbReference>
<keyword evidence="4" id="KW-0233">DNA recombination</keyword>
<evidence type="ECO:0000256" key="6">
    <source>
        <dbReference type="PROSITE-ProRule" id="PRU10137"/>
    </source>
</evidence>